<gene>
    <name evidence="1" type="ORF">CCOS864_00419</name>
</gene>
<name>A0A380STV1_9PSED</name>
<evidence type="ECO:0000313" key="1">
    <source>
        <dbReference type="EMBL" id="SUQ61014.1"/>
    </source>
</evidence>
<dbReference type="Proteomes" id="UP000255177">
    <property type="component" value="Unassembled WGS sequence"/>
</dbReference>
<accession>A0A380STV1</accession>
<evidence type="ECO:0000313" key="2">
    <source>
        <dbReference type="Proteomes" id="UP000255177"/>
    </source>
</evidence>
<dbReference type="EMBL" id="UIDD01000001">
    <property type="protein sequence ID" value="SUQ61014.1"/>
    <property type="molecule type" value="Genomic_DNA"/>
</dbReference>
<protein>
    <submittedName>
        <fullName evidence="1">Uncharacterized protein</fullName>
    </submittedName>
</protein>
<reference evidence="2" key="1">
    <citation type="submission" date="2018-07" db="EMBL/GenBank/DDBJ databases">
        <authorList>
            <person name="Blom J."/>
        </authorList>
    </citation>
    <scope>NUCLEOTIDE SEQUENCE [LARGE SCALE GENOMIC DNA]</scope>
    <source>
        <strain evidence="2">CCOS 864</strain>
    </source>
</reference>
<dbReference type="AlphaFoldDB" id="A0A380STV1"/>
<keyword evidence="2" id="KW-1185">Reference proteome</keyword>
<sequence length="66" mass="7177">MNAASEPASPPSAVNHESLQRVAQWLKHNGANRVRKADQRRTLLARYPAGLLSEAELEALLGDGSR</sequence>
<dbReference type="RefSeq" id="WP_115084864.1">
    <property type="nucleotide sequence ID" value="NZ_CBCSFG010000002.1"/>
</dbReference>
<proteinExistence type="predicted"/>
<organism evidence="1 2">
    <name type="scientific">Pseudomonas wadenswilerensis</name>
    <dbReference type="NCBI Taxonomy" id="1785161"/>
    <lineage>
        <taxon>Bacteria</taxon>
        <taxon>Pseudomonadati</taxon>
        <taxon>Pseudomonadota</taxon>
        <taxon>Gammaproteobacteria</taxon>
        <taxon>Pseudomonadales</taxon>
        <taxon>Pseudomonadaceae</taxon>
        <taxon>Pseudomonas</taxon>
    </lineage>
</organism>